<dbReference type="InterPro" id="IPR011707">
    <property type="entry name" value="Cu-oxidase-like_N"/>
</dbReference>
<reference evidence="10 11" key="1">
    <citation type="submission" date="2016-03" db="EMBL/GenBank/DDBJ databases">
        <title>Choanephora cucurbitarum.</title>
        <authorList>
            <person name="Min B."/>
            <person name="Park H."/>
            <person name="Park J.-H."/>
            <person name="Shin H.-D."/>
            <person name="Choi I.-G."/>
        </authorList>
    </citation>
    <scope>NUCLEOTIDE SEQUENCE [LARGE SCALE GENOMIC DNA]</scope>
    <source>
        <strain evidence="10 11">KUS-F28377</strain>
    </source>
</reference>
<dbReference type="Pfam" id="PF07732">
    <property type="entry name" value="Cu-oxidase_3"/>
    <property type="match status" value="1"/>
</dbReference>
<keyword evidence="4" id="KW-0186">Copper</keyword>
<keyword evidence="11" id="KW-1185">Reference proteome</keyword>
<evidence type="ECO:0000259" key="9">
    <source>
        <dbReference type="Pfam" id="PF07732"/>
    </source>
</evidence>
<keyword evidence="6" id="KW-0732">Signal</keyword>
<gene>
    <name evidence="10" type="primary">AAO_0</name>
    <name evidence="10" type="ORF">A0J61_02139</name>
</gene>
<dbReference type="Pfam" id="PF07731">
    <property type="entry name" value="Cu-oxidase_2"/>
    <property type="match status" value="1"/>
</dbReference>
<feature type="compositionally biased region" description="Acidic residues" evidence="5">
    <location>
        <begin position="395"/>
        <end position="409"/>
    </location>
</feature>
<keyword evidence="2" id="KW-0479">Metal-binding</keyword>
<dbReference type="PANTHER" id="PTHR11709:SF394">
    <property type="entry name" value="FI03373P-RELATED"/>
    <property type="match status" value="1"/>
</dbReference>
<feature type="domain" description="Plastocyanin-like" evidence="7">
    <location>
        <begin position="169"/>
        <end position="305"/>
    </location>
</feature>
<feature type="region of interest" description="Disordered" evidence="5">
    <location>
        <begin position="369"/>
        <end position="478"/>
    </location>
</feature>
<protein>
    <submittedName>
        <fullName evidence="10">L-ascorbate oxidase</fullName>
    </submittedName>
</protein>
<feature type="chain" id="PRO_5008889762" evidence="6">
    <location>
        <begin position="21"/>
        <end position="695"/>
    </location>
</feature>
<organism evidence="10 11">
    <name type="scientific">Choanephora cucurbitarum</name>
    <dbReference type="NCBI Taxonomy" id="101091"/>
    <lineage>
        <taxon>Eukaryota</taxon>
        <taxon>Fungi</taxon>
        <taxon>Fungi incertae sedis</taxon>
        <taxon>Mucoromycota</taxon>
        <taxon>Mucoromycotina</taxon>
        <taxon>Mucoromycetes</taxon>
        <taxon>Mucorales</taxon>
        <taxon>Mucorineae</taxon>
        <taxon>Choanephoraceae</taxon>
        <taxon>Choanephoroideae</taxon>
        <taxon>Choanephora</taxon>
    </lineage>
</organism>
<evidence type="ECO:0000256" key="1">
    <source>
        <dbReference type="ARBA" id="ARBA00010609"/>
    </source>
</evidence>
<keyword evidence="3" id="KW-0560">Oxidoreductase</keyword>
<evidence type="ECO:0000256" key="6">
    <source>
        <dbReference type="SAM" id="SignalP"/>
    </source>
</evidence>
<dbReference type="Pfam" id="PF00394">
    <property type="entry name" value="Cu-oxidase"/>
    <property type="match status" value="1"/>
</dbReference>
<dbReference type="CDD" id="cd04205">
    <property type="entry name" value="CuRO_2_LCC_like"/>
    <property type="match status" value="1"/>
</dbReference>
<dbReference type="PANTHER" id="PTHR11709">
    <property type="entry name" value="MULTI-COPPER OXIDASE"/>
    <property type="match status" value="1"/>
</dbReference>
<accession>A0A1C7NL17</accession>
<evidence type="ECO:0000259" key="7">
    <source>
        <dbReference type="Pfam" id="PF00394"/>
    </source>
</evidence>
<evidence type="ECO:0000256" key="3">
    <source>
        <dbReference type="ARBA" id="ARBA00023002"/>
    </source>
</evidence>
<dbReference type="AlphaFoldDB" id="A0A1C7NL17"/>
<evidence type="ECO:0000256" key="5">
    <source>
        <dbReference type="SAM" id="MobiDB-lite"/>
    </source>
</evidence>
<comment type="caution">
    <text evidence="10">The sequence shown here is derived from an EMBL/GenBank/DDBJ whole genome shotgun (WGS) entry which is preliminary data.</text>
</comment>
<dbReference type="Proteomes" id="UP000093000">
    <property type="component" value="Unassembled WGS sequence"/>
</dbReference>
<dbReference type="InterPro" id="IPR001117">
    <property type="entry name" value="Cu-oxidase_2nd"/>
</dbReference>
<comment type="similarity">
    <text evidence="1">Belongs to the multicopper oxidase family.</text>
</comment>
<dbReference type="OrthoDB" id="2121828at2759"/>
<proteinExistence type="inferred from homology"/>
<evidence type="ECO:0000313" key="10">
    <source>
        <dbReference type="EMBL" id="OBZ89817.1"/>
    </source>
</evidence>
<dbReference type="STRING" id="101091.A0A1C7NL17"/>
<evidence type="ECO:0000256" key="2">
    <source>
        <dbReference type="ARBA" id="ARBA00022723"/>
    </source>
</evidence>
<feature type="signal peptide" evidence="6">
    <location>
        <begin position="1"/>
        <end position="20"/>
    </location>
</feature>
<dbReference type="CDD" id="cd04206">
    <property type="entry name" value="CuRO_1_LCC_like"/>
    <property type="match status" value="1"/>
</dbReference>
<evidence type="ECO:0000313" key="11">
    <source>
        <dbReference type="Proteomes" id="UP000093000"/>
    </source>
</evidence>
<dbReference type="InterPro" id="IPR008972">
    <property type="entry name" value="Cupredoxin"/>
</dbReference>
<evidence type="ECO:0000256" key="4">
    <source>
        <dbReference type="ARBA" id="ARBA00023008"/>
    </source>
</evidence>
<dbReference type="GO" id="GO:0005507">
    <property type="term" value="F:copper ion binding"/>
    <property type="evidence" value="ECO:0007669"/>
    <property type="project" value="InterPro"/>
</dbReference>
<dbReference type="CDD" id="cd04207">
    <property type="entry name" value="CuRO_3_LCC_like"/>
    <property type="match status" value="1"/>
</dbReference>
<dbReference type="Gene3D" id="2.60.40.420">
    <property type="entry name" value="Cupredoxins - blue copper proteins"/>
    <property type="match status" value="3"/>
</dbReference>
<feature type="domain" description="Plastocyanin-like" evidence="9">
    <location>
        <begin position="33"/>
        <end position="145"/>
    </location>
</feature>
<dbReference type="EMBL" id="LUGH01000077">
    <property type="protein sequence ID" value="OBZ89817.1"/>
    <property type="molecule type" value="Genomic_DNA"/>
</dbReference>
<dbReference type="GO" id="GO:0016491">
    <property type="term" value="F:oxidoreductase activity"/>
    <property type="evidence" value="ECO:0007669"/>
    <property type="project" value="UniProtKB-KW"/>
</dbReference>
<dbReference type="InParanoid" id="A0A1C7NL17"/>
<sequence length="695" mass="79008">MFLKRRILFASLALIATTQAVLRRYELNVDEALVNPDCSTGAFSYPVVNGQFPGPTLYANKGDEVEVLVRNLSPSRNTSIHFHGIRQIGTNEYDGVPGVSQYFIEPGESFLHRFKIVEQAGTYFYHAHVGLQDDSVKGSFIVYESEKANPYDQPANLMLQAGPYEYNDDLVLQVSEWWHQNLKEREDYYMGSNFTIDLGAHSILLNGRTVHDQDQPGLSEDNCDGYAALEVEPNSVYRLRVIGATSFRVLAMAIKDHNMTLIEIDGELIEPYETSYLEIAPGQRYSVLIRTGDYAPGTTFSIGTSYIWRIRGGGITENGFGYIRYKEPSDRRVISEDYTYLFKKMEWIANSPTTNETANAGNSSVSIAQVNPQVMKKQNRASRKDFDGIEMPSEIVEDNESDSDDEDEHVVETNILRSASRGRATVNRYMPTSDDQTINTAAEKDTKVGQKPTGARNGNGGRPKRPGAPSQRQSRLYPGLPQLPNIDQPDWMYHQIVPLEPRKDWLDQTDVRTIVLNTEYHRLEDNRTRYSINNRIYQPEIEPALERYQAMDSSLRPDTNSEYNAHLDTYPIQFNEVIDLVLQNRRATFGCVLHPWHTHGHSHYVIASGTGDYDHSKDKDIRNFANPIYRDTTVAYPSLEVGPNKGCGWTKVRILADNPGFWAVHCHITTHMMQGKMIVLEEAPELIQKYRRYSD</sequence>
<evidence type="ECO:0000259" key="8">
    <source>
        <dbReference type="Pfam" id="PF07731"/>
    </source>
</evidence>
<feature type="domain" description="Plastocyanin-like" evidence="8">
    <location>
        <begin position="549"/>
        <end position="684"/>
    </location>
</feature>
<dbReference type="SUPFAM" id="SSF49503">
    <property type="entry name" value="Cupredoxins"/>
    <property type="match status" value="3"/>
</dbReference>
<name>A0A1C7NL17_9FUNG</name>
<dbReference type="InterPro" id="IPR045087">
    <property type="entry name" value="Cu-oxidase_fam"/>
</dbReference>
<dbReference type="InterPro" id="IPR011706">
    <property type="entry name" value="Cu-oxidase_C"/>
</dbReference>